<protein>
    <submittedName>
        <fullName evidence="2">Uncharacterized protein</fullName>
    </submittedName>
</protein>
<proteinExistence type="predicted"/>
<dbReference type="Proteomes" id="UP000284842">
    <property type="component" value="Unassembled WGS sequence"/>
</dbReference>
<keyword evidence="3" id="KW-1185">Reference proteome</keyword>
<gene>
    <name evidence="2" type="ORF">CVT24_002219</name>
</gene>
<dbReference type="AlphaFoldDB" id="A0A409YIH4"/>
<comment type="caution">
    <text evidence="2">The sequence shown here is derived from an EMBL/GenBank/DDBJ whole genome shotgun (WGS) entry which is preliminary data.</text>
</comment>
<dbReference type="EMBL" id="NHTK01001142">
    <property type="protein sequence ID" value="PPR02796.1"/>
    <property type="molecule type" value="Genomic_DNA"/>
</dbReference>
<evidence type="ECO:0000256" key="1">
    <source>
        <dbReference type="SAM" id="MobiDB-lite"/>
    </source>
</evidence>
<reference evidence="2 3" key="1">
    <citation type="journal article" date="2018" name="Evol. Lett.">
        <title>Horizontal gene cluster transfer increased hallucinogenic mushroom diversity.</title>
        <authorList>
            <person name="Reynolds H.T."/>
            <person name="Vijayakumar V."/>
            <person name="Gluck-Thaler E."/>
            <person name="Korotkin H.B."/>
            <person name="Matheny P.B."/>
            <person name="Slot J.C."/>
        </authorList>
    </citation>
    <scope>NUCLEOTIDE SEQUENCE [LARGE SCALE GENOMIC DNA]</scope>
    <source>
        <strain evidence="2 3">2629</strain>
    </source>
</reference>
<organism evidence="2 3">
    <name type="scientific">Panaeolus cyanescens</name>
    <dbReference type="NCBI Taxonomy" id="181874"/>
    <lineage>
        <taxon>Eukaryota</taxon>
        <taxon>Fungi</taxon>
        <taxon>Dikarya</taxon>
        <taxon>Basidiomycota</taxon>
        <taxon>Agaricomycotina</taxon>
        <taxon>Agaricomycetes</taxon>
        <taxon>Agaricomycetidae</taxon>
        <taxon>Agaricales</taxon>
        <taxon>Agaricineae</taxon>
        <taxon>Galeropsidaceae</taxon>
        <taxon>Panaeolus</taxon>
    </lineage>
</organism>
<sequence>LFVQAAEWNLVAAEHVYCAISAFFQLPPFWDKFASSTKLSQLMSACTFLAVAHGNTCDAQKAYEEVKQALQELFDGLIAEHGTDAPIRVEKRHARTGNLVIEHSTIAQVTSSVLQNLSDAENMTRSLTSWILEFYQMIQSFLQDENATLDIPLDEVPFISSDWNDNRRQCLLTLRDGKIERDKVQSRHPELLTLQSSNLDGRWRQDLMNRKPFLQTPPPKLKIPALEPILNAKATLSTPFPTTLFSSRLTSGGNSEMNLVNIDQSTPGQTCVNVSFTNVPLNIQGAYHAITVRCGFSAVTPSTLTAGSFQLIDQRPKTGNDVIADPTITTGDWRPTVKTSFNSAGVVWRFSNTQGIFPISTSLPARDSAEALDVLQSYVSLFVQAAEWNLVAAEHIYSAISVFFLLPPHWDDVESSVKLSKLMTTCHDLALAHANTCDSKKMYEEVKQALQKLFDRLIAEYGANTPIRVEKRQTRTGDLNIEHSTIVQITSSVLQNLSDAENMSRSLTGWILEFYQMIQSFLQDENATLDIPLNEVPFISSDWKEKYQNFLDSYLVGKVERDNVQSKYPELLTLHSSNIDERCGQDQMSRKPLLQTRPPKRKVSDSEPEPTMTAEETVSTLFPTTLFSSQLTPGGYSEMNLLNIDQTIPGQTLLNVSFTNAPRDNRSAYHAITIRCQFNAVTPSTLTAENFQMVDHRPKTAKEIVENATINTVNWRPTVKTYPNPAGVEWRFSQSVIPIISTSLSADLKLTLTFKHTVDLRIFFDVRIVHWHWMLWKTKSKANTSIVIVA</sequence>
<evidence type="ECO:0000313" key="3">
    <source>
        <dbReference type="Proteomes" id="UP000284842"/>
    </source>
</evidence>
<feature type="region of interest" description="Disordered" evidence="1">
    <location>
        <begin position="583"/>
        <end position="616"/>
    </location>
</feature>
<name>A0A409YIH4_9AGAR</name>
<evidence type="ECO:0000313" key="2">
    <source>
        <dbReference type="EMBL" id="PPR02796.1"/>
    </source>
</evidence>
<feature type="non-terminal residue" evidence="2">
    <location>
        <position position="1"/>
    </location>
</feature>
<dbReference type="InParanoid" id="A0A409YIH4"/>
<accession>A0A409YIH4</accession>